<comment type="similarity">
    <text evidence="1">Belongs to the CAPAB/TerDEXZ family.</text>
</comment>
<dbReference type="RefSeq" id="WP_309854777.1">
    <property type="nucleotide sequence ID" value="NZ_JAVDQJ010000005.1"/>
</dbReference>
<dbReference type="InterPro" id="IPR051324">
    <property type="entry name" value="Stress/Tellurium_Resist"/>
</dbReference>
<dbReference type="AlphaFoldDB" id="A0AAE4BLT7"/>
<evidence type="ECO:0000256" key="1">
    <source>
        <dbReference type="ARBA" id="ARBA00008775"/>
    </source>
</evidence>
<evidence type="ECO:0000313" key="4">
    <source>
        <dbReference type="Proteomes" id="UP001185331"/>
    </source>
</evidence>
<protein>
    <submittedName>
        <fullName evidence="3">Tellurium resistance protein TerD</fullName>
    </submittedName>
</protein>
<dbReference type="Pfam" id="PF02342">
    <property type="entry name" value="TerD"/>
    <property type="match status" value="1"/>
</dbReference>
<name>A0AAE4BLT7_9DEIO</name>
<proteinExistence type="inferred from homology"/>
<dbReference type="EMBL" id="JAVDQK010000004">
    <property type="protein sequence ID" value="MDR6218360.1"/>
    <property type="molecule type" value="Genomic_DNA"/>
</dbReference>
<gene>
    <name evidence="3" type="ORF">J2Y00_001923</name>
</gene>
<feature type="domain" description="TerD" evidence="2">
    <location>
        <begin position="1"/>
        <end position="189"/>
    </location>
</feature>
<evidence type="ECO:0000259" key="2">
    <source>
        <dbReference type="Pfam" id="PF02342"/>
    </source>
</evidence>
<sequence length="193" mass="20804">MAVQLKKGGNVSLTKEAGPAGLKKITLGLGWDPRKTDGQAFDLDAMVFLVDANGKVNNDKDFVFFNNKTSTDGSVTHGGDNRTGDGEGDDEQINIDLTKVGANIQKIVVAVVIYEGETKSQNFGQVDKAYVRVVNAETNADLARFDLSEDGGTVTAMIFGEVYRHNDEWKFKAIEQGYAQGFNALVSSYGVAV</sequence>
<dbReference type="CDD" id="cd06974">
    <property type="entry name" value="TerD_like"/>
    <property type="match status" value="1"/>
</dbReference>
<evidence type="ECO:0000313" key="3">
    <source>
        <dbReference type="EMBL" id="MDR6218360.1"/>
    </source>
</evidence>
<reference evidence="3" key="1">
    <citation type="submission" date="2023-07" db="EMBL/GenBank/DDBJ databases">
        <title>Sorghum-associated microbial communities from plants grown in Nebraska, USA.</title>
        <authorList>
            <person name="Schachtman D."/>
        </authorList>
    </citation>
    <scope>NUCLEOTIDE SEQUENCE</scope>
    <source>
        <strain evidence="3">BE330</strain>
    </source>
</reference>
<organism evidence="3 4">
    <name type="scientific">Deinococcus soli</name>
    <name type="common">ex Cha et al. 2016</name>
    <dbReference type="NCBI Taxonomy" id="1309411"/>
    <lineage>
        <taxon>Bacteria</taxon>
        <taxon>Thermotogati</taxon>
        <taxon>Deinococcota</taxon>
        <taxon>Deinococci</taxon>
        <taxon>Deinococcales</taxon>
        <taxon>Deinococcaceae</taxon>
        <taxon>Deinococcus</taxon>
    </lineage>
</organism>
<dbReference type="Gene3D" id="2.60.60.30">
    <property type="entry name" value="sav2460 like domains"/>
    <property type="match status" value="1"/>
</dbReference>
<accession>A0AAE4BLT7</accession>
<dbReference type="InterPro" id="IPR003325">
    <property type="entry name" value="TerD"/>
</dbReference>
<dbReference type="PANTHER" id="PTHR32097">
    <property type="entry name" value="CAMP-BINDING PROTEIN 1-RELATED"/>
    <property type="match status" value="1"/>
</dbReference>
<dbReference type="PANTHER" id="PTHR32097:SF4">
    <property type="entry name" value="GENERAL STRESS PROTEIN 16U"/>
    <property type="match status" value="1"/>
</dbReference>
<comment type="caution">
    <text evidence="3">The sequence shown here is derived from an EMBL/GenBank/DDBJ whole genome shotgun (WGS) entry which is preliminary data.</text>
</comment>
<dbReference type="Proteomes" id="UP001185331">
    <property type="component" value="Unassembled WGS sequence"/>
</dbReference>